<gene>
    <name evidence="1" type="ORF">PSON_ATCC_30995.1.T1720117</name>
</gene>
<dbReference type="AlphaFoldDB" id="A0A8S1RFI5"/>
<proteinExistence type="predicted"/>
<accession>A0A8S1RFI5</accession>
<evidence type="ECO:0000313" key="2">
    <source>
        <dbReference type="Proteomes" id="UP000692954"/>
    </source>
</evidence>
<dbReference type="Proteomes" id="UP000692954">
    <property type="component" value="Unassembled WGS sequence"/>
</dbReference>
<name>A0A8S1RFI5_9CILI</name>
<evidence type="ECO:0000313" key="1">
    <source>
        <dbReference type="EMBL" id="CAD8127066.1"/>
    </source>
</evidence>
<sequence>MTSIKQSRRLILVNKYFPHQIFFEVLLFLNSTIHDNNWQDGKNYLRWKIKEKRFIHDKNLNEDQNKTKTEGISSNLINQIILSNFDIRKMIHKLTMLQHKRIKKLTDYQEKITSKIQIQAYYTGHRVRKRKIQKESKQIEFVYLKCDKRRIKIKQKREKIIQNLQNYLKQIWLMEAGTKDNG</sequence>
<protein>
    <submittedName>
        <fullName evidence="1">Uncharacterized protein</fullName>
    </submittedName>
</protein>
<reference evidence="1" key="1">
    <citation type="submission" date="2021-01" db="EMBL/GenBank/DDBJ databases">
        <authorList>
            <consortium name="Genoscope - CEA"/>
            <person name="William W."/>
        </authorList>
    </citation>
    <scope>NUCLEOTIDE SEQUENCE</scope>
</reference>
<keyword evidence="2" id="KW-1185">Reference proteome</keyword>
<organism evidence="1 2">
    <name type="scientific">Paramecium sonneborni</name>
    <dbReference type="NCBI Taxonomy" id="65129"/>
    <lineage>
        <taxon>Eukaryota</taxon>
        <taxon>Sar</taxon>
        <taxon>Alveolata</taxon>
        <taxon>Ciliophora</taxon>
        <taxon>Intramacronucleata</taxon>
        <taxon>Oligohymenophorea</taxon>
        <taxon>Peniculida</taxon>
        <taxon>Parameciidae</taxon>
        <taxon>Paramecium</taxon>
    </lineage>
</organism>
<comment type="caution">
    <text evidence="1">The sequence shown here is derived from an EMBL/GenBank/DDBJ whole genome shotgun (WGS) entry which is preliminary data.</text>
</comment>
<dbReference type="EMBL" id="CAJJDN010000172">
    <property type="protein sequence ID" value="CAD8127066.1"/>
    <property type="molecule type" value="Genomic_DNA"/>
</dbReference>